<keyword evidence="2" id="KW-1185">Reference proteome</keyword>
<dbReference type="AlphaFoldDB" id="A0AAN7V720"/>
<name>A0AAN7V720_9COLE</name>
<accession>A0AAN7V720</accession>
<evidence type="ECO:0000313" key="2">
    <source>
        <dbReference type="Proteomes" id="UP001329430"/>
    </source>
</evidence>
<dbReference type="PANTHER" id="PTHR38681">
    <property type="entry name" value="RETROVIRUS-RELATED POL POLYPROTEIN FROM TRANSPOSON 412-LIKE PROTEIN-RELATED"/>
    <property type="match status" value="1"/>
</dbReference>
<dbReference type="Proteomes" id="UP001329430">
    <property type="component" value="Chromosome 7"/>
</dbReference>
<dbReference type="PANTHER" id="PTHR38681:SF1">
    <property type="entry name" value="RETROVIRUS-RELATED POL POLYPROTEIN FROM TRANSPOSON 412-LIKE PROTEIN"/>
    <property type="match status" value="1"/>
</dbReference>
<protein>
    <submittedName>
        <fullName evidence="1">Uncharacterized protein</fullName>
    </submittedName>
</protein>
<sequence>MLGILTEWKDNLKSSAAEMVYGEPPRMPGEFIDPTKPHTHYVYTYIKKRRSTDGSNHGRKSIFIFKELSNAESVFLRRGGPKGMLQQPYEGPFKVTKRFDKTFAIDIRGHHVVVIIDRVKPAYVLADCDDYDKNIPKQDTIPSQQPTYQSETQRCTRSFTSISFVF</sequence>
<proteinExistence type="predicted"/>
<comment type="caution">
    <text evidence="1">The sequence shown here is derived from an EMBL/GenBank/DDBJ whole genome shotgun (WGS) entry which is preliminary data.</text>
</comment>
<gene>
    <name evidence="1" type="ORF">RI129_009930</name>
</gene>
<organism evidence="1 2">
    <name type="scientific">Pyrocoelia pectoralis</name>
    <dbReference type="NCBI Taxonomy" id="417401"/>
    <lineage>
        <taxon>Eukaryota</taxon>
        <taxon>Metazoa</taxon>
        <taxon>Ecdysozoa</taxon>
        <taxon>Arthropoda</taxon>
        <taxon>Hexapoda</taxon>
        <taxon>Insecta</taxon>
        <taxon>Pterygota</taxon>
        <taxon>Neoptera</taxon>
        <taxon>Endopterygota</taxon>
        <taxon>Coleoptera</taxon>
        <taxon>Polyphaga</taxon>
        <taxon>Elateriformia</taxon>
        <taxon>Elateroidea</taxon>
        <taxon>Lampyridae</taxon>
        <taxon>Lampyrinae</taxon>
        <taxon>Pyrocoelia</taxon>
    </lineage>
</organism>
<dbReference type="EMBL" id="JAVRBK010000007">
    <property type="protein sequence ID" value="KAK5641383.1"/>
    <property type="molecule type" value="Genomic_DNA"/>
</dbReference>
<evidence type="ECO:0000313" key="1">
    <source>
        <dbReference type="EMBL" id="KAK5641383.1"/>
    </source>
</evidence>
<reference evidence="1 2" key="1">
    <citation type="journal article" date="2024" name="Insects">
        <title>An Improved Chromosome-Level Genome Assembly of the Firefly Pyrocoelia pectoralis.</title>
        <authorList>
            <person name="Fu X."/>
            <person name="Meyer-Rochow V.B."/>
            <person name="Ballantyne L."/>
            <person name="Zhu X."/>
        </authorList>
    </citation>
    <scope>NUCLEOTIDE SEQUENCE [LARGE SCALE GENOMIC DNA]</scope>
    <source>
        <strain evidence="1">XCY_ONT2</strain>
    </source>
</reference>